<evidence type="ECO:0000313" key="2">
    <source>
        <dbReference type="Proteomes" id="UP000199093"/>
    </source>
</evidence>
<organism evidence="1 2">
    <name type="scientific">Salipiger marinus</name>
    <dbReference type="NCBI Taxonomy" id="555512"/>
    <lineage>
        <taxon>Bacteria</taxon>
        <taxon>Pseudomonadati</taxon>
        <taxon>Pseudomonadota</taxon>
        <taxon>Alphaproteobacteria</taxon>
        <taxon>Rhodobacterales</taxon>
        <taxon>Roseobacteraceae</taxon>
        <taxon>Salipiger</taxon>
    </lineage>
</organism>
<proteinExistence type="predicted"/>
<dbReference type="EMBL" id="FNEJ01000029">
    <property type="protein sequence ID" value="SDJ39923.1"/>
    <property type="molecule type" value="Genomic_DNA"/>
</dbReference>
<name>A0A1G8TER9_9RHOB</name>
<dbReference type="Proteomes" id="UP000199093">
    <property type="component" value="Unassembled WGS sequence"/>
</dbReference>
<dbReference type="AlphaFoldDB" id="A0A1G8TER9"/>
<dbReference type="RefSeq" id="WP_131821873.1">
    <property type="nucleotide sequence ID" value="NZ_FNEJ01000029.1"/>
</dbReference>
<sequence>MPSLPAETPPCQTDKVSEALETLIQLILPLHQLLEAQAALEEGAAQQLADIVDSLVNLTASFETVLAGLSSLMASETLSPALQAALDRIESRQTRQQRALTEISGQLRMLTDWLGAPPAPKAGPD</sequence>
<protein>
    <submittedName>
        <fullName evidence="1">Uncharacterized protein</fullName>
    </submittedName>
</protein>
<gene>
    <name evidence="1" type="ORF">SAMN04487993_102945</name>
</gene>
<accession>A0A1G8TER9</accession>
<keyword evidence="2" id="KW-1185">Reference proteome</keyword>
<evidence type="ECO:0000313" key="1">
    <source>
        <dbReference type="EMBL" id="SDJ39923.1"/>
    </source>
</evidence>
<reference evidence="1 2" key="1">
    <citation type="submission" date="2016-10" db="EMBL/GenBank/DDBJ databases">
        <authorList>
            <person name="de Groot N.N."/>
        </authorList>
    </citation>
    <scope>NUCLEOTIDE SEQUENCE [LARGE SCALE GENOMIC DNA]</scope>
    <source>
        <strain evidence="1 2">DSM 26424</strain>
    </source>
</reference>